<reference evidence="2 3" key="1">
    <citation type="submission" date="2019-05" db="EMBL/GenBank/DDBJ databases">
        <authorList>
            <consortium name="Pathogen Informatics"/>
        </authorList>
    </citation>
    <scope>NUCLEOTIDE SEQUENCE [LARGE SCALE GENOMIC DNA]</scope>
    <source>
        <strain evidence="2 3">NCTC12971</strain>
    </source>
</reference>
<gene>
    <name evidence="2" type="ORF">NCTC12971_04102</name>
</gene>
<protein>
    <submittedName>
        <fullName evidence="2">Uncharacterized protein</fullName>
    </submittedName>
</protein>
<dbReference type="Proteomes" id="UP000307968">
    <property type="component" value="Chromosome"/>
</dbReference>
<name>A0A4U9HSI4_SERRU</name>
<feature type="compositionally biased region" description="Low complexity" evidence="1">
    <location>
        <begin position="12"/>
        <end position="24"/>
    </location>
</feature>
<dbReference type="AlphaFoldDB" id="A0A4U9HSI4"/>
<evidence type="ECO:0000313" key="2">
    <source>
        <dbReference type="EMBL" id="VTP65479.1"/>
    </source>
</evidence>
<organism evidence="2 3">
    <name type="scientific">Serratia rubidaea</name>
    <name type="common">Serratia marinorubra</name>
    <dbReference type="NCBI Taxonomy" id="61652"/>
    <lineage>
        <taxon>Bacteria</taxon>
        <taxon>Pseudomonadati</taxon>
        <taxon>Pseudomonadota</taxon>
        <taxon>Gammaproteobacteria</taxon>
        <taxon>Enterobacterales</taxon>
        <taxon>Yersiniaceae</taxon>
        <taxon>Serratia</taxon>
    </lineage>
</organism>
<sequence>MIPRTPVAPQTLSGPAGAAGAAHADAPALSDAHFRFSYRETREQVSALARQ</sequence>
<dbReference type="EMBL" id="LR590463">
    <property type="protein sequence ID" value="VTP65479.1"/>
    <property type="molecule type" value="Genomic_DNA"/>
</dbReference>
<evidence type="ECO:0000313" key="3">
    <source>
        <dbReference type="Proteomes" id="UP000307968"/>
    </source>
</evidence>
<feature type="region of interest" description="Disordered" evidence="1">
    <location>
        <begin position="1"/>
        <end position="24"/>
    </location>
</feature>
<proteinExistence type="predicted"/>
<accession>A0A4U9HSI4</accession>
<evidence type="ECO:0000256" key="1">
    <source>
        <dbReference type="SAM" id="MobiDB-lite"/>
    </source>
</evidence>